<gene>
    <name evidence="1" type="primary">dnaX_2</name>
    <name evidence="1" type="ORF">ETAA1_48660</name>
</gene>
<reference evidence="1 2" key="1">
    <citation type="submission" date="2019-02" db="EMBL/GenBank/DDBJ databases">
        <title>Deep-cultivation of Planctomycetes and their phenomic and genomic characterization uncovers novel biology.</title>
        <authorList>
            <person name="Wiegand S."/>
            <person name="Jogler M."/>
            <person name="Boedeker C."/>
            <person name="Pinto D."/>
            <person name="Vollmers J."/>
            <person name="Rivas-Marin E."/>
            <person name="Kohn T."/>
            <person name="Peeters S.H."/>
            <person name="Heuer A."/>
            <person name="Rast P."/>
            <person name="Oberbeckmann S."/>
            <person name="Bunk B."/>
            <person name="Jeske O."/>
            <person name="Meyerdierks A."/>
            <person name="Storesund J.E."/>
            <person name="Kallscheuer N."/>
            <person name="Luecker S."/>
            <person name="Lage O.M."/>
            <person name="Pohl T."/>
            <person name="Merkel B.J."/>
            <person name="Hornburger P."/>
            <person name="Mueller R.-W."/>
            <person name="Bruemmer F."/>
            <person name="Labrenz M."/>
            <person name="Spormann A.M."/>
            <person name="Op den Camp H."/>
            <person name="Overmann J."/>
            <person name="Amann R."/>
            <person name="Jetten M.S.M."/>
            <person name="Mascher T."/>
            <person name="Medema M.H."/>
            <person name="Devos D.P."/>
            <person name="Kaster A.-K."/>
            <person name="Ovreas L."/>
            <person name="Rohde M."/>
            <person name="Galperin M.Y."/>
            <person name="Jogler C."/>
        </authorList>
    </citation>
    <scope>NUCLEOTIDE SEQUENCE [LARGE SCALE GENOMIC DNA]</scope>
    <source>
        <strain evidence="1 2">ETA_A1</strain>
    </source>
</reference>
<evidence type="ECO:0000313" key="1">
    <source>
        <dbReference type="EMBL" id="QDU22877.1"/>
    </source>
</evidence>
<protein>
    <submittedName>
        <fullName evidence="1">DNA polymerase III subunit tau</fullName>
        <ecNumber evidence="1">2.7.7.7</ecNumber>
    </submittedName>
</protein>
<dbReference type="GO" id="GO:0006261">
    <property type="term" value="P:DNA-templated DNA replication"/>
    <property type="evidence" value="ECO:0007669"/>
    <property type="project" value="TreeGrafter"/>
</dbReference>
<keyword evidence="1" id="KW-0808">Transferase</keyword>
<dbReference type="EMBL" id="CP036273">
    <property type="protein sequence ID" value="QDU22877.1"/>
    <property type="molecule type" value="Genomic_DNA"/>
</dbReference>
<dbReference type="KEGG" id="uli:ETAA1_48660"/>
<dbReference type="AlphaFoldDB" id="A0A517XZE1"/>
<proteinExistence type="predicted"/>
<sequence length="340" mass="36257">MSWSRLRGQSAALAAFRAAAARGRLGQAYLLVGPDGVGKRLFATELARALLCEKPPAALAACDHCPSCAQVTAGTHPDVLTLSTPEGKHELPVEAMREFCTRMSLKPARGRRKVGIVLDADDFNEESANSFLKTLEEPAPGSLLLLLATGTDQQLPTVLSRCQVVRFAPLGAADQRAVLEAEGVAADQLDRLVRLGGGSAGRALALADPAVWELRKALVEGVTAPRPNFAALSEAWQAFHEDAGKDTAAQRLRASLAVGFLVEAVRHALRFSVGADDHDLDAAEADRLAAFARRVGPDRLLELIDRCVEADANVSRRVQLILIVESVLEQFTRPPAAGRG</sequence>
<dbReference type="Gene3D" id="3.40.50.300">
    <property type="entry name" value="P-loop containing nucleotide triphosphate hydrolases"/>
    <property type="match status" value="1"/>
</dbReference>
<organism evidence="1 2">
    <name type="scientific">Urbifossiella limnaea</name>
    <dbReference type="NCBI Taxonomy" id="2528023"/>
    <lineage>
        <taxon>Bacteria</taxon>
        <taxon>Pseudomonadati</taxon>
        <taxon>Planctomycetota</taxon>
        <taxon>Planctomycetia</taxon>
        <taxon>Gemmatales</taxon>
        <taxon>Gemmataceae</taxon>
        <taxon>Urbifossiella</taxon>
    </lineage>
</organism>
<dbReference type="OrthoDB" id="9810148at2"/>
<dbReference type="Pfam" id="PF13177">
    <property type="entry name" value="DNA_pol3_delta2"/>
    <property type="match status" value="1"/>
</dbReference>
<dbReference type="SUPFAM" id="SSF52540">
    <property type="entry name" value="P-loop containing nucleoside triphosphate hydrolases"/>
    <property type="match status" value="1"/>
</dbReference>
<evidence type="ECO:0000313" key="2">
    <source>
        <dbReference type="Proteomes" id="UP000319576"/>
    </source>
</evidence>
<name>A0A517XZE1_9BACT</name>
<dbReference type="RefSeq" id="WP_145242980.1">
    <property type="nucleotide sequence ID" value="NZ_CP036273.1"/>
</dbReference>
<dbReference type="GO" id="GO:0003887">
    <property type="term" value="F:DNA-directed DNA polymerase activity"/>
    <property type="evidence" value="ECO:0007669"/>
    <property type="project" value="UniProtKB-EC"/>
</dbReference>
<dbReference type="InterPro" id="IPR027417">
    <property type="entry name" value="P-loop_NTPase"/>
</dbReference>
<keyword evidence="1" id="KW-0548">Nucleotidyltransferase</keyword>
<accession>A0A517XZE1</accession>
<dbReference type="PANTHER" id="PTHR11669:SF8">
    <property type="entry name" value="DNA POLYMERASE III SUBUNIT DELTA"/>
    <property type="match status" value="1"/>
</dbReference>
<dbReference type="InterPro" id="IPR050238">
    <property type="entry name" value="DNA_Rep/Repair_Clamp_Loader"/>
</dbReference>
<dbReference type="Proteomes" id="UP000319576">
    <property type="component" value="Chromosome"/>
</dbReference>
<dbReference type="PANTHER" id="PTHR11669">
    <property type="entry name" value="REPLICATION FACTOR C / DNA POLYMERASE III GAMMA-TAU SUBUNIT"/>
    <property type="match status" value="1"/>
</dbReference>
<dbReference type="EC" id="2.7.7.7" evidence="1"/>
<keyword evidence="2" id="KW-1185">Reference proteome</keyword>